<evidence type="ECO:0000256" key="3">
    <source>
        <dbReference type="ARBA" id="ARBA00022553"/>
    </source>
</evidence>
<dbReference type="InterPro" id="IPR002178">
    <property type="entry name" value="PTS_EIIA_type-2_dom"/>
</dbReference>
<dbReference type="EMBL" id="CP022437">
    <property type="protein sequence ID" value="ASN04296.1"/>
    <property type="molecule type" value="Genomic_DNA"/>
</dbReference>
<keyword evidence="9" id="KW-1185">Reference proteome</keyword>
<evidence type="ECO:0000313" key="8">
    <source>
        <dbReference type="EMBL" id="ASN04296.1"/>
    </source>
</evidence>
<dbReference type="SUPFAM" id="SSF55804">
    <property type="entry name" value="Phoshotransferase/anion transport protein"/>
    <property type="match status" value="1"/>
</dbReference>
<dbReference type="PANTHER" id="PTHR47738">
    <property type="entry name" value="PTS SYSTEM FRUCTOSE-LIKE EIIA COMPONENT-RELATED"/>
    <property type="match status" value="1"/>
</dbReference>
<evidence type="ECO:0000313" key="9">
    <source>
        <dbReference type="Proteomes" id="UP000204391"/>
    </source>
</evidence>
<evidence type="ECO:0000256" key="5">
    <source>
        <dbReference type="ARBA" id="ARBA00022679"/>
    </source>
</evidence>
<evidence type="ECO:0000256" key="4">
    <source>
        <dbReference type="ARBA" id="ARBA00022597"/>
    </source>
</evidence>
<keyword evidence="3" id="KW-0597">Phosphoprotein</keyword>
<feature type="domain" description="PTS EIIA type-2" evidence="7">
    <location>
        <begin position="5"/>
        <end position="150"/>
    </location>
</feature>
<dbReference type="RefSeq" id="WP_089530923.1">
    <property type="nucleotide sequence ID" value="NZ_CP022437.1"/>
</dbReference>
<keyword evidence="4" id="KW-0762">Sugar transport</keyword>
<dbReference type="InterPro" id="IPR004715">
    <property type="entry name" value="PTS_IIA_fruc"/>
</dbReference>
<proteinExistence type="predicted"/>
<sequence>MTEIDIINEDLIELNNCAPSKRDVLEDVARMVYQEGRVRDKEGYLNGLLEREANSTTGFGDGIAIPHAKIDGVIKPTIAVIKLKNPVEWEAMDNKPVKLIISLAVPSNQKGTLHLKLLANLSEHLMEDDFKRKLILADTKREIYKIITSIFYNAEERK</sequence>
<evidence type="ECO:0000256" key="1">
    <source>
        <dbReference type="ARBA" id="ARBA00004496"/>
    </source>
</evidence>
<dbReference type="InterPro" id="IPR016152">
    <property type="entry name" value="PTrfase/Anion_transptr"/>
</dbReference>
<dbReference type="Proteomes" id="UP000204391">
    <property type="component" value="Chromosome"/>
</dbReference>
<dbReference type="PROSITE" id="PS51094">
    <property type="entry name" value="PTS_EIIA_TYPE_2"/>
    <property type="match status" value="1"/>
</dbReference>
<dbReference type="AlphaFoldDB" id="A0A221M9G6"/>
<gene>
    <name evidence="8" type="ORF">CFK40_04365</name>
</gene>
<dbReference type="OrthoDB" id="95460at2"/>
<dbReference type="KEGG" id="vne:CFK40_04365"/>
<reference evidence="8 9" key="1">
    <citation type="journal article" date="2003" name="Int. J. Syst. Evol. Microbiol.">
        <title>Virgibacillus carmonensis sp. nov., Virgibacillus necropolis sp. nov. and Virgibacillus picturae sp. nov., three novel species isolated from deteriorated mural paintings, transfer of the species of the genus salibacillus to Virgibacillus, as Virgibacillus marismortui comb. nov. and Virgibacillus salexigens comb. nov., and emended description of the genus Virgibacillus.</title>
        <authorList>
            <person name="Heyrman J."/>
            <person name="Logan N.A."/>
            <person name="Busse H.J."/>
            <person name="Balcaen A."/>
            <person name="Lebbe L."/>
            <person name="Rodriguez-Diaz M."/>
            <person name="Swings J."/>
            <person name="De Vos P."/>
        </authorList>
    </citation>
    <scope>NUCLEOTIDE SEQUENCE [LARGE SCALE GENOMIC DNA]</scope>
    <source>
        <strain evidence="8 9">LMG 19488</strain>
    </source>
</reference>
<keyword evidence="6" id="KW-0598">Phosphotransferase system</keyword>
<name>A0A221M9G6_9BACI</name>
<evidence type="ECO:0000256" key="6">
    <source>
        <dbReference type="ARBA" id="ARBA00022683"/>
    </source>
</evidence>
<dbReference type="Pfam" id="PF00359">
    <property type="entry name" value="PTS_EIIA_2"/>
    <property type="match status" value="1"/>
</dbReference>
<keyword evidence="2" id="KW-0813">Transport</keyword>
<dbReference type="PANTHER" id="PTHR47738:SF2">
    <property type="entry name" value="PTS SYSTEM FRUCTOSE-LIKE EIIA COMPONENT"/>
    <property type="match status" value="1"/>
</dbReference>
<dbReference type="GO" id="GO:0016020">
    <property type="term" value="C:membrane"/>
    <property type="evidence" value="ECO:0007669"/>
    <property type="project" value="InterPro"/>
</dbReference>
<dbReference type="InterPro" id="IPR051541">
    <property type="entry name" value="PTS_SugarTrans_NitroReg"/>
</dbReference>
<evidence type="ECO:0000256" key="2">
    <source>
        <dbReference type="ARBA" id="ARBA00022448"/>
    </source>
</evidence>
<dbReference type="NCBIfam" id="TIGR00848">
    <property type="entry name" value="fruA"/>
    <property type="match status" value="1"/>
</dbReference>
<dbReference type="Gene3D" id="3.40.930.10">
    <property type="entry name" value="Mannitol-specific EII, Chain A"/>
    <property type="match status" value="1"/>
</dbReference>
<protein>
    <submittedName>
        <fullName evidence="8">PTS mannose transporter subunit IIAB</fullName>
    </submittedName>
</protein>
<dbReference type="CDD" id="cd00211">
    <property type="entry name" value="PTS_IIA_fru"/>
    <property type="match status" value="1"/>
</dbReference>
<dbReference type="FunFam" id="3.40.930.10:FF:000009">
    <property type="entry name" value="PTS system, fructose specific IIABC component"/>
    <property type="match status" value="1"/>
</dbReference>
<dbReference type="GO" id="GO:0008982">
    <property type="term" value="F:protein-N(PI)-phosphohistidine-sugar phosphotransferase activity"/>
    <property type="evidence" value="ECO:0007669"/>
    <property type="project" value="InterPro"/>
</dbReference>
<dbReference type="GO" id="GO:0009401">
    <property type="term" value="P:phosphoenolpyruvate-dependent sugar phosphotransferase system"/>
    <property type="evidence" value="ECO:0007669"/>
    <property type="project" value="UniProtKB-KW"/>
</dbReference>
<keyword evidence="5" id="KW-0808">Transferase</keyword>
<comment type="subcellular location">
    <subcellularLocation>
        <location evidence="1">Cytoplasm</location>
    </subcellularLocation>
</comment>
<dbReference type="PROSITE" id="PS00372">
    <property type="entry name" value="PTS_EIIA_TYPE_2_HIS"/>
    <property type="match status" value="1"/>
</dbReference>
<organism evidence="8 9">
    <name type="scientific">Virgibacillus necropolis</name>
    <dbReference type="NCBI Taxonomy" id="163877"/>
    <lineage>
        <taxon>Bacteria</taxon>
        <taxon>Bacillati</taxon>
        <taxon>Bacillota</taxon>
        <taxon>Bacilli</taxon>
        <taxon>Bacillales</taxon>
        <taxon>Bacillaceae</taxon>
        <taxon>Virgibacillus</taxon>
    </lineage>
</organism>
<accession>A0A221M9G6</accession>
<dbReference type="GO" id="GO:0005737">
    <property type="term" value="C:cytoplasm"/>
    <property type="evidence" value="ECO:0007669"/>
    <property type="project" value="UniProtKB-SubCell"/>
</dbReference>
<evidence type="ECO:0000259" key="7">
    <source>
        <dbReference type="PROSITE" id="PS51094"/>
    </source>
</evidence>